<organism evidence="3 4">
    <name type="scientific">Carlito syrichta</name>
    <name type="common">Philippine tarsier</name>
    <name type="synonym">Tarsius syrichta</name>
    <dbReference type="NCBI Taxonomy" id="1868482"/>
    <lineage>
        <taxon>Eukaryota</taxon>
        <taxon>Metazoa</taxon>
        <taxon>Chordata</taxon>
        <taxon>Craniata</taxon>
        <taxon>Vertebrata</taxon>
        <taxon>Euteleostomi</taxon>
        <taxon>Mammalia</taxon>
        <taxon>Eutheria</taxon>
        <taxon>Euarchontoglires</taxon>
        <taxon>Primates</taxon>
        <taxon>Haplorrhini</taxon>
        <taxon>Tarsiiformes</taxon>
        <taxon>Tarsiidae</taxon>
        <taxon>Carlito</taxon>
    </lineage>
</organism>
<dbReference type="RefSeq" id="XP_008055757.1">
    <property type="nucleotide sequence ID" value="XM_008057566.2"/>
</dbReference>
<keyword evidence="2" id="KW-1133">Transmembrane helix</keyword>
<proteinExistence type="predicted"/>
<accession>A0A1U7TRQ4</accession>
<dbReference type="PANTHER" id="PTHR12822">
    <property type="entry name" value="PROTEIN YIPF"/>
    <property type="match status" value="1"/>
</dbReference>
<dbReference type="CTD" id="78992"/>
<evidence type="ECO:0000313" key="4">
    <source>
        <dbReference type="RefSeq" id="XP_008055757.1"/>
    </source>
</evidence>
<feature type="transmembrane region" description="Helical" evidence="2">
    <location>
        <begin position="119"/>
        <end position="141"/>
    </location>
</feature>
<dbReference type="OrthoDB" id="10256463at2759"/>
<dbReference type="GeneID" id="103259897"/>
<gene>
    <name evidence="4" type="primary">YIPF2</name>
</gene>
<name>A0A1U7TRQ4_CARSF</name>
<evidence type="ECO:0000256" key="1">
    <source>
        <dbReference type="ARBA" id="ARBA00004257"/>
    </source>
</evidence>
<dbReference type="InterPro" id="IPR039765">
    <property type="entry name" value="Yip5/YIPF1/YIPF2"/>
</dbReference>
<dbReference type="GO" id="GO:0031267">
    <property type="term" value="F:small GTPase binding"/>
    <property type="evidence" value="ECO:0007669"/>
    <property type="project" value="InterPro"/>
</dbReference>
<protein>
    <submittedName>
        <fullName evidence="4">Protein YIPF2 isoform X3</fullName>
    </submittedName>
</protein>
<evidence type="ECO:0000256" key="2">
    <source>
        <dbReference type="SAM" id="Phobius"/>
    </source>
</evidence>
<reference evidence="4" key="1">
    <citation type="submission" date="2025-08" db="UniProtKB">
        <authorList>
            <consortium name="RefSeq"/>
        </authorList>
    </citation>
    <scope>IDENTIFICATION</scope>
</reference>
<evidence type="ECO:0000313" key="3">
    <source>
        <dbReference type="Proteomes" id="UP000189704"/>
    </source>
</evidence>
<comment type="subcellular location">
    <subcellularLocation>
        <location evidence="1">Golgi apparatus</location>
        <location evidence="1">cis-Golgi network membrane</location>
        <topology evidence="1">Multi-pass membrane protein</topology>
    </subcellularLocation>
</comment>
<dbReference type="GO" id="GO:0016192">
    <property type="term" value="P:vesicle-mediated transport"/>
    <property type="evidence" value="ECO:0007669"/>
    <property type="project" value="InterPro"/>
</dbReference>
<keyword evidence="3" id="KW-1185">Reference proteome</keyword>
<dbReference type="Proteomes" id="UP000189704">
    <property type="component" value="Unplaced"/>
</dbReference>
<sequence length="270" mass="29029">MATADELTFHEFEEATNLLAETPDAATTRIDQLTPQGHVAVTVGSDIGYGAEDEVEESDKTALLQDKQQPGVWTFAYYQSFFDVDTSQVLDRIKGSLLPRPGHNFVQHHLRNRPDLYGPFWICATLAFVLAVTGNLTLVLAQRRDPSIHYSPQFHKGPVAHPCAMAAVDLRGAGPGPVGCWAGVHPLARRPRGHQAGGHSTAGGRGAAPCPPGPGLQVVLLPVAASRAHGTWAPNRVSAHTCTTASQSATVHGPLLERPWPHRQNLRGHL</sequence>
<keyword evidence="2" id="KW-0812">Transmembrane</keyword>
<keyword evidence="2" id="KW-0472">Membrane</keyword>
<dbReference type="AlphaFoldDB" id="A0A1U7TRQ4"/>
<dbReference type="GO" id="GO:0005794">
    <property type="term" value="C:Golgi apparatus"/>
    <property type="evidence" value="ECO:0007669"/>
    <property type="project" value="UniProtKB-SubCell"/>
</dbReference>
<dbReference type="PANTHER" id="PTHR12822:SF3">
    <property type="entry name" value="PROTEIN YIPF2"/>
    <property type="match status" value="1"/>
</dbReference>